<accession>A0ABV6DR58</accession>
<dbReference type="EMBL" id="JBHLWN010000082">
    <property type="protein sequence ID" value="MFC0215136.1"/>
    <property type="molecule type" value="Genomic_DNA"/>
</dbReference>
<protein>
    <submittedName>
        <fullName evidence="1">Uncharacterized protein</fullName>
    </submittedName>
</protein>
<sequence length="81" mass="9125">MQQADEGIAIYAVPLMTLRPPGPGRYLSVERLRVKERILPLQSFNISLGEILALLGVVSFFLRRVMLCGESFEQELILSFS</sequence>
<evidence type="ECO:0000313" key="2">
    <source>
        <dbReference type="Proteomes" id="UP001589776"/>
    </source>
</evidence>
<evidence type="ECO:0000313" key="1">
    <source>
        <dbReference type="EMBL" id="MFC0215136.1"/>
    </source>
</evidence>
<dbReference type="Proteomes" id="UP001589776">
    <property type="component" value="Unassembled WGS sequence"/>
</dbReference>
<proteinExistence type="predicted"/>
<keyword evidence="2" id="KW-1185">Reference proteome</keyword>
<organism evidence="1 2">
    <name type="scientific">Paenibacillus chartarius</name>
    <dbReference type="NCBI Taxonomy" id="747481"/>
    <lineage>
        <taxon>Bacteria</taxon>
        <taxon>Bacillati</taxon>
        <taxon>Bacillota</taxon>
        <taxon>Bacilli</taxon>
        <taxon>Bacillales</taxon>
        <taxon>Paenibacillaceae</taxon>
        <taxon>Paenibacillus</taxon>
    </lineage>
</organism>
<gene>
    <name evidence="1" type="ORF">ACFFK0_22320</name>
</gene>
<name>A0ABV6DR58_9BACL</name>
<reference evidence="1 2" key="1">
    <citation type="submission" date="2024-09" db="EMBL/GenBank/DDBJ databases">
        <authorList>
            <person name="Sun Q."/>
            <person name="Mori K."/>
        </authorList>
    </citation>
    <scope>NUCLEOTIDE SEQUENCE [LARGE SCALE GENOMIC DNA]</scope>
    <source>
        <strain evidence="1 2">CCM 7759</strain>
    </source>
</reference>
<dbReference type="RefSeq" id="WP_377472581.1">
    <property type="nucleotide sequence ID" value="NZ_JBHLWN010000082.1"/>
</dbReference>
<comment type="caution">
    <text evidence="1">The sequence shown here is derived from an EMBL/GenBank/DDBJ whole genome shotgun (WGS) entry which is preliminary data.</text>
</comment>